<dbReference type="AlphaFoldDB" id="A0AAN1T1N7"/>
<comment type="similarity">
    <text evidence="2">Belongs to the 2H phosphoesterase superfamily. ThpR family.</text>
</comment>
<feature type="short sequence motif" description="HXTX 2" evidence="2">
    <location>
        <begin position="129"/>
        <end position="132"/>
    </location>
</feature>
<sequence length="182" mass="20976">MSDKPDSTARVFFALWPNAAERAALAGWQPPLRELCGGRAMLAANLHNTLVFIGNIAEHRLEALKLAAQEVEAERFKLRFDLARYWGHNHIVFAAPHSAPPQLAQLVHDLEQHLERHRFRFDRRDYKPHITLLRHAKWSDSPLPEMPAVPWPVHDFVLVQSPQQEGDSHYRVLARFPLTPRP</sequence>
<keyword evidence="1 2" id="KW-0378">Hydrolase</keyword>
<feature type="active site" description="Proton acceptor" evidence="2">
    <location>
        <position position="129"/>
    </location>
</feature>
<dbReference type="InterPro" id="IPR004175">
    <property type="entry name" value="RNA_CPDase"/>
</dbReference>
<dbReference type="Proteomes" id="UP001319121">
    <property type="component" value="Chromosome"/>
</dbReference>
<dbReference type="Pfam" id="PF13563">
    <property type="entry name" value="2_5_RNA_ligase2"/>
    <property type="match status" value="1"/>
</dbReference>
<protein>
    <recommendedName>
        <fullName evidence="2">RNA 2',3'-cyclic phosphodiesterase</fullName>
        <shortName evidence="2">RNA 2',3'-CPDase</shortName>
        <ecNumber evidence="2">3.1.4.58</ecNumber>
    </recommendedName>
</protein>
<organism evidence="3 4">
    <name type="scientific">Ferrigenium kumadai</name>
    <dbReference type="NCBI Taxonomy" id="1682490"/>
    <lineage>
        <taxon>Bacteria</taxon>
        <taxon>Pseudomonadati</taxon>
        <taxon>Pseudomonadota</taxon>
        <taxon>Betaproteobacteria</taxon>
        <taxon>Nitrosomonadales</taxon>
        <taxon>Gallionellaceae</taxon>
        <taxon>Ferrigenium</taxon>
    </lineage>
</organism>
<dbReference type="PANTHER" id="PTHR35561">
    <property type="entry name" value="RNA 2',3'-CYCLIC PHOSPHODIESTERASE"/>
    <property type="match status" value="1"/>
</dbReference>
<evidence type="ECO:0000313" key="3">
    <source>
        <dbReference type="EMBL" id="BBJ00411.1"/>
    </source>
</evidence>
<dbReference type="InterPro" id="IPR009097">
    <property type="entry name" value="Cyclic_Pdiesterase"/>
</dbReference>
<feature type="active site" description="Proton donor" evidence="2">
    <location>
        <position position="47"/>
    </location>
</feature>
<evidence type="ECO:0000256" key="1">
    <source>
        <dbReference type="ARBA" id="ARBA00022801"/>
    </source>
</evidence>
<accession>A0AAN1T1N7</accession>
<keyword evidence="4" id="KW-1185">Reference proteome</keyword>
<proteinExistence type="inferred from homology"/>
<comment type="catalytic activity">
    <reaction evidence="2">
        <text>a 3'-end 2',3'-cyclophospho-ribonucleotide-RNA + H2O = a 3'-end 2'-phospho-ribonucleotide-RNA + H(+)</text>
        <dbReference type="Rhea" id="RHEA:11828"/>
        <dbReference type="Rhea" id="RHEA-COMP:10464"/>
        <dbReference type="Rhea" id="RHEA-COMP:17353"/>
        <dbReference type="ChEBI" id="CHEBI:15377"/>
        <dbReference type="ChEBI" id="CHEBI:15378"/>
        <dbReference type="ChEBI" id="CHEBI:83064"/>
        <dbReference type="ChEBI" id="CHEBI:173113"/>
        <dbReference type="EC" id="3.1.4.58"/>
    </reaction>
</comment>
<evidence type="ECO:0000313" key="4">
    <source>
        <dbReference type="Proteomes" id="UP001319121"/>
    </source>
</evidence>
<dbReference type="KEGG" id="fku:FGKAn22_21030"/>
<dbReference type="HAMAP" id="MF_01940">
    <property type="entry name" value="RNA_CPDase"/>
    <property type="match status" value="1"/>
</dbReference>
<dbReference type="NCBIfam" id="TIGR02258">
    <property type="entry name" value="2_5_ligase"/>
    <property type="match status" value="1"/>
</dbReference>
<dbReference type="SUPFAM" id="SSF55144">
    <property type="entry name" value="LigT-like"/>
    <property type="match status" value="1"/>
</dbReference>
<dbReference type="EC" id="3.1.4.58" evidence="2"/>
<comment type="function">
    <text evidence="2">Hydrolyzes RNA 2',3'-cyclic phosphodiester to an RNA 2'-phosphomonoester.</text>
</comment>
<name>A0AAN1T1N7_9PROT</name>
<reference evidence="3 4" key="1">
    <citation type="submission" date="2019-03" db="EMBL/GenBank/DDBJ databases">
        <title>Complete genome sequence of Ferrigenium kumadai strain An22, a microaerophilic iron-oxidizing bacterium isolated from a paddy field soil.</title>
        <authorList>
            <person name="Watanabe T."/>
            <person name="Asakawa S."/>
        </authorList>
    </citation>
    <scope>NUCLEOTIDE SEQUENCE [LARGE SCALE GENOMIC DNA]</scope>
    <source>
        <strain evidence="3 4">An22</strain>
    </source>
</reference>
<dbReference type="EMBL" id="AP019536">
    <property type="protein sequence ID" value="BBJ00411.1"/>
    <property type="molecule type" value="Genomic_DNA"/>
</dbReference>
<evidence type="ECO:0000256" key="2">
    <source>
        <dbReference type="HAMAP-Rule" id="MF_01940"/>
    </source>
</evidence>
<dbReference type="RefSeq" id="WP_212785651.1">
    <property type="nucleotide sequence ID" value="NZ_AP019536.1"/>
</dbReference>
<dbReference type="Gene3D" id="3.90.1140.10">
    <property type="entry name" value="Cyclic phosphodiesterase"/>
    <property type="match status" value="1"/>
</dbReference>
<dbReference type="GO" id="GO:0008664">
    <property type="term" value="F:RNA 2',3'-cyclic 3'-phosphodiesterase activity"/>
    <property type="evidence" value="ECO:0007669"/>
    <property type="project" value="UniProtKB-EC"/>
</dbReference>
<dbReference type="PANTHER" id="PTHR35561:SF1">
    <property type="entry name" value="RNA 2',3'-CYCLIC PHOSPHODIESTERASE"/>
    <property type="match status" value="1"/>
</dbReference>
<dbReference type="GO" id="GO:0004113">
    <property type="term" value="F:2',3'-cyclic-nucleotide 3'-phosphodiesterase activity"/>
    <property type="evidence" value="ECO:0007669"/>
    <property type="project" value="InterPro"/>
</dbReference>
<gene>
    <name evidence="3" type="ORF">FGKAn22_21030</name>
</gene>
<feature type="short sequence motif" description="HXTX 1" evidence="2">
    <location>
        <begin position="47"/>
        <end position="50"/>
    </location>
</feature>